<proteinExistence type="predicted"/>
<dbReference type="EnsemblMetazoa" id="AALFPA23_020817.R30740">
    <property type="protein sequence ID" value="AALFPA23_020817.P30740"/>
    <property type="gene ID" value="AALFPA23_020817"/>
</dbReference>
<feature type="region of interest" description="Disordered" evidence="1">
    <location>
        <begin position="1"/>
        <end position="30"/>
    </location>
</feature>
<keyword evidence="3" id="KW-1185">Reference proteome</keyword>
<evidence type="ECO:0000313" key="3">
    <source>
        <dbReference type="Proteomes" id="UP000069940"/>
    </source>
</evidence>
<evidence type="ECO:0008006" key="4">
    <source>
        <dbReference type="Google" id="ProtNLM"/>
    </source>
</evidence>
<dbReference type="PANTHER" id="PTHR47331">
    <property type="entry name" value="PHD-TYPE DOMAIN-CONTAINING PROTEIN"/>
    <property type="match status" value="1"/>
</dbReference>
<organism evidence="2 3">
    <name type="scientific">Aedes albopictus</name>
    <name type="common">Asian tiger mosquito</name>
    <name type="synonym">Stegomyia albopicta</name>
    <dbReference type="NCBI Taxonomy" id="7160"/>
    <lineage>
        <taxon>Eukaryota</taxon>
        <taxon>Metazoa</taxon>
        <taxon>Ecdysozoa</taxon>
        <taxon>Arthropoda</taxon>
        <taxon>Hexapoda</taxon>
        <taxon>Insecta</taxon>
        <taxon>Pterygota</taxon>
        <taxon>Neoptera</taxon>
        <taxon>Endopterygota</taxon>
        <taxon>Diptera</taxon>
        <taxon>Nematocera</taxon>
        <taxon>Culicoidea</taxon>
        <taxon>Culicidae</taxon>
        <taxon>Culicinae</taxon>
        <taxon>Aedini</taxon>
        <taxon>Aedes</taxon>
        <taxon>Stegomyia</taxon>
    </lineage>
</organism>
<evidence type="ECO:0000313" key="2">
    <source>
        <dbReference type="EnsemblMetazoa" id="AALFPA23_020817.P30740"/>
    </source>
</evidence>
<protein>
    <recommendedName>
        <fullName evidence="4">Peptidase aspartic putative domain-containing protein</fullName>
    </recommendedName>
</protein>
<dbReference type="GeneID" id="134290605"/>
<reference evidence="3" key="1">
    <citation type="journal article" date="2015" name="Proc. Natl. Acad. Sci. U.S.A.">
        <title>Genome sequence of the Asian Tiger mosquito, Aedes albopictus, reveals insights into its biology, genetics, and evolution.</title>
        <authorList>
            <person name="Chen X.G."/>
            <person name="Jiang X."/>
            <person name="Gu J."/>
            <person name="Xu M."/>
            <person name="Wu Y."/>
            <person name="Deng Y."/>
            <person name="Zhang C."/>
            <person name="Bonizzoni M."/>
            <person name="Dermauw W."/>
            <person name="Vontas J."/>
            <person name="Armbruster P."/>
            <person name="Huang X."/>
            <person name="Yang Y."/>
            <person name="Zhang H."/>
            <person name="He W."/>
            <person name="Peng H."/>
            <person name="Liu Y."/>
            <person name="Wu K."/>
            <person name="Chen J."/>
            <person name="Lirakis M."/>
            <person name="Topalis P."/>
            <person name="Van Leeuwen T."/>
            <person name="Hall A.B."/>
            <person name="Jiang X."/>
            <person name="Thorpe C."/>
            <person name="Mueller R.L."/>
            <person name="Sun C."/>
            <person name="Waterhouse R.M."/>
            <person name="Yan G."/>
            <person name="Tu Z.J."/>
            <person name="Fang X."/>
            <person name="James A.A."/>
        </authorList>
    </citation>
    <scope>NUCLEOTIDE SEQUENCE [LARGE SCALE GENOMIC DNA]</scope>
    <source>
        <strain evidence="3">Foshan</strain>
    </source>
</reference>
<evidence type="ECO:0000256" key="1">
    <source>
        <dbReference type="SAM" id="MobiDB-lite"/>
    </source>
</evidence>
<dbReference type="RefSeq" id="XP_062713755.1">
    <property type="nucleotide sequence ID" value="XM_062857771.1"/>
</dbReference>
<accession>A0ABM1ZQX3</accession>
<name>A0ABM1ZQX3_AEDAL</name>
<sequence length="313" mass="35208">MQLNNQKQQTATTNPAEEKPVSTTQLQDSSTNEVVACSGGLAANSKRFPASSITILPTALLDEAQLRNLQKLNLADPVYNKASPIDVILGADVFLSVLRDGQIRDQFKQPVAQNSVFGWIISGKHNDSDDNDAAFSLCSEIDIDKTLRMFWESEELQKAKQFTPEEQLVMEHCEKTYSRDGSGRFIVRLPFNNKKHEIGEIYTAAVRRLHAMERRFKTDPEFEECYKAFMKDYASLGHMERIPDSEVDVGSNCYYLPHHAVTKEDSLSTKLRVVFYGSCPSTTGISLNQTLYVGPNINPDLLVVLSRFRTSLM</sequence>
<reference evidence="2" key="2">
    <citation type="submission" date="2025-05" db="UniProtKB">
        <authorList>
            <consortium name="EnsemblMetazoa"/>
        </authorList>
    </citation>
    <scope>IDENTIFICATION</scope>
    <source>
        <strain evidence="2">Foshan</strain>
    </source>
</reference>
<dbReference type="PANTHER" id="PTHR47331:SF5">
    <property type="entry name" value="RIBONUCLEASE H"/>
    <property type="match status" value="1"/>
</dbReference>
<dbReference type="Proteomes" id="UP000069940">
    <property type="component" value="Unassembled WGS sequence"/>
</dbReference>